<evidence type="ECO:0000313" key="2">
    <source>
        <dbReference type="EMBL" id="GFG28511.1"/>
    </source>
</evidence>
<dbReference type="InterPro" id="IPR002048">
    <property type="entry name" value="EF_hand_dom"/>
</dbReference>
<dbReference type="PROSITE" id="PS50222">
    <property type="entry name" value="EF_HAND_2"/>
    <property type="match status" value="1"/>
</dbReference>
<gene>
    <name evidence="2" type="ORF">Cfor_03633</name>
</gene>
<accession>A0A6L2P8D2</accession>
<protein>
    <recommendedName>
        <fullName evidence="1">EF-hand domain-containing protein</fullName>
    </recommendedName>
</protein>
<feature type="domain" description="EF-hand" evidence="1">
    <location>
        <begin position="43"/>
        <end position="63"/>
    </location>
</feature>
<organism evidence="2 3">
    <name type="scientific">Coptotermes formosanus</name>
    <name type="common">Formosan subterranean termite</name>
    <dbReference type="NCBI Taxonomy" id="36987"/>
    <lineage>
        <taxon>Eukaryota</taxon>
        <taxon>Metazoa</taxon>
        <taxon>Ecdysozoa</taxon>
        <taxon>Arthropoda</taxon>
        <taxon>Hexapoda</taxon>
        <taxon>Insecta</taxon>
        <taxon>Pterygota</taxon>
        <taxon>Neoptera</taxon>
        <taxon>Polyneoptera</taxon>
        <taxon>Dictyoptera</taxon>
        <taxon>Blattodea</taxon>
        <taxon>Blattoidea</taxon>
        <taxon>Termitoidae</taxon>
        <taxon>Rhinotermitidae</taxon>
        <taxon>Coptotermes</taxon>
    </lineage>
</organism>
<dbReference type="AlphaFoldDB" id="A0A6L2P8D2"/>
<proteinExistence type="predicted"/>
<dbReference type="OrthoDB" id="343296at2759"/>
<evidence type="ECO:0000313" key="3">
    <source>
        <dbReference type="Proteomes" id="UP000502823"/>
    </source>
</evidence>
<comment type="caution">
    <text evidence="2">The sequence shown here is derived from an EMBL/GenBank/DDBJ whole genome shotgun (WGS) entry which is preliminary data.</text>
</comment>
<dbReference type="InParanoid" id="A0A6L2P8D2"/>
<dbReference type="GO" id="GO:0005509">
    <property type="term" value="F:calcium ion binding"/>
    <property type="evidence" value="ECO:0007669"/>
    <property type="project" value="InterPro"/>
</dbReference>
<name>A0A6L2P8D2_COPFO</name>
<reference evidence="3" key="1">
    <citation type="submission" date="2020-01" db="EMBL/GenBank/DDBJ databases">
        <title>Draft genome sequence of the Termite Coptotermes fromosanus.</title>
        <authorList>
            <person name="Itakura S."/>
            <person name="Yosikawa Y."/>
            <person name="Umezawa K."/>
        </authorList>
    </citation>
    <scope>NUCLEOTIDE SEQUENCE [LARGE SCALE GENOMIC DNA]</scope>
</reference>
<keyword evidence="3" id="KW-1185">Reference proteome</keyword>
<evidence type="ECO:0000259" key="1">
    <source>
        <dbReference type="PROSITE" id="PS50222"/>
    </source>
</evidence>
<dbReference type="EMBL" id="BLKM01000071">
    <property type="protein sequence ID" value="GFG28511.1"/>
    <property type="molecule type" value="Genomic_DNA"/>
</dbReference>
<sequence>MKVMIMYEASQFRKQTKGNTAAAAAVTGTRKQSSGPKFALTDEQKADIKEACDLFDSEGSGKI</sequence>
<dbReference type="Proteomes" id="UP000502823">
    <property type="component" value="Unassembled WGS sequence"/>
</dbReference>